<geneLocation type="plasmid" evidence="1 2">
    <name>IRBL74_p</name>
</geneLocation>
<protein>
    <submittedName>
        <fullName evidence="1">Uncharacterized protein</fullName>
    </submittedName>
</protein>
<dbReference type="RefSeq" id="WP_022557675.1">
    <property type="nucleotide sequence ID" value="NC_022536.1"/>
</dbReference>
<name>U4Q570_9HYPH</name>
<gene>
    <name evidence="1" type="ORF">BN877_p0675</name>
</gene>
<dbReference type="PATRIC" id="fig|424182.3.peg.5346"/>
<evidence type="ECO:0000313" key="2">
    <source>
        <dbReference type="Proteomes" id="UP000016944"/>
    </source>
</evidence>
<dbReference type="HOGENOM" id="CLU_163367_0_0_5"/>
<dbReference type="KEGG" id="rir:BN877_p0675"/>
<sequence length="103" mass="11854">MMGRENGLAGTTRDSARRGLWRLMLKLPALRGQLQIIAAQTTDLNELFEAYEMAASALERFRKEEDRTRVREYETVCSAIEEDIVQHWRMSSEANNSPKPPSR</sequence>
<keyword evidence="1" id="KW-0614">Plasmid</keyword>
<accession>U4Q570</accession>
<dbReference type="AlphaFoldDB" id="U4Q570"/>
<dbReference type="Proteomes" id="UP000016944">
    <property type="component" value="Plasmid IRBL74_p"/>
</dbReference>
<organism evidence="1 2">
    <name type="scientific">Agrobacterium pusense</name>
    <dbReference type="NCBI Taxonomy" id="648995"/>
    <lineage>
        <taxon>Bacteria</taxon>
        <taxon>Pseudomonadati</taxon>
        <taxon>Pseudomonadota</taxon>
        <taxon>Alphaproteobacteria</taxon>
        <taxon>Hyphomicrobiales</taxon>
        <taxon>Rhizobiaceae</taxon>
        <taxon>Rhizobium/Agrobacterium group</taxon>
        <taxon>Agrobacterium</taxon>
    </lineage>
</organism>
<evidence type="ECO:0000313" key="1">
    <source>
        <dbReference type="EMBL" id="CDI12389.1"/>
    </source>
</evidence>
<proteinExistence type="predicted"/>
<reference evidence="1 2" key="1">
    <citation type="journal article" date="2013" name="Genome Announc.">
        <title>Complete Genome Sequence of the Sesbania Symbiont and Rice Growth-Promoting Endophyte Rhizobium sp. Strain IRBG74.</title>
        <authorList>
            <person name="Crook M.B."/>
            <person name="Mitra S."/>
            <person name="Ane J.M."/>
            <person name="Sadowsky M.J."/>
            <person name="Gyaneshwar P."/>
        </authorList>
    </citation>
    <scope>NUCLEOTIDE SEQUENCE [LARGE SCALE GENOMIC DNA]</scope>
    <source>
        <strain evidence="1 2">IRBG74</strain>
        <plasmid evidence="2">IRBL74_p</plasmid>
    </source>
</reference>
<dbReference type="EMBL" id="HG518324">
    <property type="protein sequence ID" value="CDI12389.1"/>
    <property type="molecule type" value="Genomic_DNA"/>
</dbReference>